<dbReference type="eggNOG" id="ENOG502S8I0">
    <property type="taxonomic scope" value="Eukaryota"/>
</dbReference>
<evidence type="ECO:0000256" key="1">
    <source>
        <dbReference type="SAM" id="MobiDB-lite"/>
    </source>
</evidence>
<dbReference type="Proteomes" id="UP000005222">
    <property type="component" value="Chromosome H"/>
</dbReference>
<feature type="region of interest" description="Disordered" evidence="1">
    <location>
        <begin position="123"/>
        <end position="150"/>
    </location>
</feature>
<evidence type="ECO:0000313" key="2">
    <source>
        <dbReference type="EMBL" id="CCE79824.1"/>
    </source>
</evidence>
<feature type="region of interest" description="Disordered" evidence="1">
    <location>
        <begin position="42"/>
        <end position="62"/>
    </location>
</feature>
<name>G8YGN7_PICSO</name>
<dbReference type="OrthoDB" id="5408025at2759"/>
<reference evidence="4" key="2">
    <citation type="journal article" date="2012" name="G3 (Bethesda)">
        <title>Pichia sorbitophila, an interspecies yeast hybrid reveals early steps of genome resolution following polyploidization.</title>
        <authorList>
            <person name="Leh Louis V."/>
            <person name="Despons L."/>
            <person name="Friedrich A."/>
            <person name="Martin T."/>
            <person name="Durrens P."/>
            <person name="Casaregola S."/>
            <person name="Neuveglise C."/>
            <person name="Fairhead C."/>
            <person name="Marck C."/>
            <person name="Cruz J.A."/>
            <person name="Straub M.L."/>
            <person name="Kugler V."/>
            <person name="Sacerdot C."/>
            <person name="Uzunov Z."/>
            <person name="Thierry A."/>
            <person name="Weiss S."/>
            <person name="Bleykasten C."/>
            <person name="De Montigny J."/>
            <person name="Jacques N."/>
            <person name="Jung P."/>
            <person name="Lemaire M."/>
            <person name="Mallet S."/>
            <person name="Morel G."/>
            <person name="Richard G.F."/>
            <person name="Sarkar A."/>
            <person name="Savel G."/>
            <person name="Schacherer J."/>
            <person name="Seret M.L."/>
            <person name="Talla E."/>
            <person name="Samson G."/>
            <person name="Jubin C."/>
            <person name="Poulain J."/>
            <person name="Vacherie B."/>
            <person name="Barbe V."/>
            <person name="Pelletier E."/>
            <person name="Sherman D.J."/>
            <person name="Westhof E."/>
            <person name="Weissenbach J."/>
            <person name="Baret P.V."/>
            <person name="Wincker P."/>
            <person name="Gaillardin C."/>
            <person name="Dujon B."/>
            <person name="Souciet J.L."/>
        </authorList>
    </citation>
    <scope>NUCLEOTIDE SEQUENCE [LARGE SCALE GENOMIC DNA]</scope>
    <source>
        <strain evidence="4">ATCC MYA-4447 / BCRC 22081 / CBS 7064 / NBRC 10061 / NRRL Y-12695</strain>
    </source>
</reference>
<dbReference type="AlphaFoldDB" id="G8YGN7"/>
<dbReference type="Proteomes" id="UP000005222">
    <property type="component" value="Chromosome G"/>
</dbReference>
<evidence type="ECO:0000313" key="3">
    <source>
        <dbReference type="EMBL" id="CCE80589.1"/>
    </source>
</evidence>
<organism evidence="3 4">
    <name type="scientific">Pichia sorbitophila (strain ATCC MYA-4447 / BCRC 22081 / CBS 7064 / NBRC 10061 / NRRL Y-12695)</name>
    <name type="common">Hybrid yeast</name>
    <dbReference type="NCBI Taxonomy" id="559304"/>
    <lineage>
        <taxon>Eukaryota</taxon>
        <taxon>Fungi</taxon>
        <taxon>Dikarya</taxon>
        <taxon>Ascomycota</taxon>
        <taxon>Saccharomycotina</taxon>
        <taxon>Pichiomycetes</taxon>
        <taxon>Debaryomycetaceae</taxon>
        <taxon>Millerozyma</taxon>
    </lineage>
</organism>
<sequence length="172" mass="18685">MSNQYIYNGYQQQYSPSITHGSLHGMGNSPTFNNVKYMGPNSVDSTTSSASSSLATSFSGASSHSLHAPRLRYYLSKSFDVEDDLEFCPDIPEGMSQTSPSIKKFNPYTATVFSPKSVAESIAAAGGHEPSSPMNNRPQSPRAHTPRLRRPLEIVNPQTKMKIGATAVHSDK</sequence>
<protein>
    <submittedName>
        <fullName evidence="3">Piso0_002915 protein</fullName>
    </submittedName>
</protein>
<reference evidence="3" key="1">
    <citation type="submission" date="2011-10" db="EMBL/GenBank/DDBJ databases">
        <authorList>
            <person name="Genoscope - CEA"/>
        </authorList>
    </citation>
    <scope>NUCLEOTIDE SEQUENCE</scope>
</reference>
<keyword evidence="4" id="KW-1185">Reference proteome</keyword>
<proteinExistence type="predicted"/>
<dbReference type="EMBL" id="FO082052">
    <property type="protein sequence ID" value="CCE80589.1"/>
    <property type="molecule type" value="Genomic_DNA"/>
</dbReference>
<dbReference type="EMBL" id="FO082053">
    <property type="protein sequence ID" value="CCE79824.1"/>
    <property type="molecule type" value="Genomic_DNA"/>
</dbReference>
<dbReference type="HOGENOM" id="CLU_1669203_0_0_1"/>
<accession>G8YGN7</accession>
<gene>
    <name evidence="3" type="primary">Piso0_002915</name>
    <name evidence="2" type="ORF">GNLVRS01_PISO0G00820g</name>
    <name evidence="3" type="ORF">GNLVRS01_PISO0H00821g</name>
</gene>
<evidence type="ECO:0000313" key="4">
    <source>
        <dbReference type="Proteomes" id="UP000005222"/>
    </source>
</evidence>
<dbReference type="InParanoid" id="G8YGN7"/>